<evidence type="ECO:0000256" key="2">
    <source>
        <dbReference type="SAM" id="SignalP"/>
    </source>
</evidence>
<feature type="transmembrane region" description="Helical" evidence="1">
    <location>
        <begin position="260"/>
        <end position="282"/>
    </location>
</feature>
<keyword evidence="1" id="KW-1133">Transmembrane helix</keyword>
<feature type="signal peptide" evidence="2">
    <location>
        <begin position="1"/>
        <end position="26"/>
    </location>
</feature>
<evidence type="ECO:0000256" key="1">
    <source>
        <dbReference type="SAM" id="Phobius"/>
    </source>
</evidence>
<accession>A0ABW2Z9K8</accession>
<keyword evidence="1" id="KW-0472">Membrane</keyword>
<keyword evidence="1" id="KW-0812">Transmembrane</keyword>
<keyword evidence="2" id="KW-0732">Signal</keyword>
<evidence type="ECO:0000313" key="3">
    <source>
        <dbReference type="EMBL" id="MFD0763170.1"/>
    </source>
</evidence>
<organism evidence="3 4">
    <name type="scientific">Lutibacter aestuarii</name>
    <dbReference type="NCBI Taxonomy" id="861111"/>
    <lineage>
        <taxon>Bacteria</taxon>
        <taxon>Pseudomonadati</taxon>
        <taxon>Bacteroidota</taxon>
        <taxon>Flavobacteriia</taxon>
        <taxon>Flavobacteriales</taxon>
        <taxon>Flavobacteriaceae</taxon>
        <taxon>Lutibacter</taxon>
    </lineage>
</organism>
<reference evidence="4" key="1">
    <citation type="journal article" date="2019" name="Int. J. Syst. Evol. Microbiol.">
        <title>The Global Catalogue of Microorganisms (GCM) 10K type strain sequencing project: providing services to taxonomists for standard genome sequencing and annotation.</title>
        <authorList>
            <consortium name="The Broad Institute Genomics Platform"/>
            <consortium name="The Broad Institute Genome Sequencing Center for Infectious Disease"/>
            <person name="Wu L."/>
            <person name="Ma J."/>
        </authorList>
    </citation>
    <scope>NUCLEOTIDE SEQUENCE [LARGE SCALE GENOMIC DNA]</scope>
    <source>
        <strain evidence="4">CCUG 60022</strain>
    </source>
</reference>
<sequence>MKSNLFKYPFITSFIIALMFSFTSIAQENDASNFRMMFNFKTVKQDDNSRLLEVSFIARNKKDRKDKIPVVDTEIKFYNTLNEKEVLLGTSTTSQEGIAQLILPESHNYLVDENGYINLIAKFEGTDALDEEEEELSVKDLHLELNLEEIDSVKTVIIKAFTIDSLGVETPVEEADIIVSVQGMLSKMKIKENYIEDGEFKFEFPTDLPGNENGDITVFSIIEDNDDFGNVFQKKTVNWGNFNKQVKEEGNKLWSEAAPMWMYIVLTILLLGVWANYVYTILNLFKIKKEGKELLSSEE</sequence>
<evidence type="ECO:0008006" key="5">
    <source>
        <dbReference type="Google" id="ProtNLM"/>
    </source>
</evidence>
<dbReference type="Proteomes" id="UP001597032">
    <property type="component" value="Unassembled WGS sequence"/>
</dbReference>
<keyword evidence="4" id="KW-1185">Reference proteome</keyword>
<protein>
    <recommendedName>
        <fullName evidence="5">DUF916 domain-containing protein</fullName>
    </recommendedName>
</protein>
<proteinExistence type="predicted"/>
<dbReference type="EMBL" id="JBHTIC010000020">
    <property type="protein sequence ID" value="MFD0763170.1"/>
    <property type="molecule type" value="Genomic_DNA"/>
</dbReference>
<gene>
    <name evidence="3" type="ORF">ACFQZW_13855</name>
</gene>
<dbReference type="RefSeq" id="WP_386783748.1">
    <property type="nucleotide sequence ID" value="NZ_JBHTIC010000020.1"/>
</dbReference>
<comment type="caution">
    <text evidence="3">The sequence shown here is derived from an EMBL/GenBank/DDBJ whole genome shotgun (WGS) entry which is preliminary data.</text>
</comment>
<evidence type="ECO:0000313" key="4">
    <source>
        <dbReference type="Proteomes" id="UP001597032"/>
    </source>
</evidence>
<feature type="chain" id="PRO_5046289978" description="DUF916 domain-containing protein" evidence="2">
    <location>
        <begin position="27"/>
        <end position="299"/>
    </location>
</feature>
<name>A0ABW2Z9K8_9FLAO</name>